<dbReference type="InterPro" id="IPR029044">
    <property type="entry name" value="Nucleotide-diphossugar_trans"/>
</dbReference>
<dbReference type="EMBL" id="WNIB01000434">
    <property type="protein sequence ID" value="MTV91359.1"/>
    <property type="molecule type" value="Genomic_DNA"/>
</dbReference>
<evidence type="ECO:0000256" key="1">
    <source>
        <dbReference type="ARBA" id="ARBA00022679"/>
    </source>
</evidence>
<accession>A0A6G2DQB2</accession>
<comment type="caution">
    <text evidence="3">The sequence shown here is derived from an EMBL/GenBank/DDBJ whole genome shotgun (WGS) entry which is preliminary data.</text>
</comment>
<evidence type="ECO:0000313" key="4">
    <source>
        <dbReference type="Proteomes" id="UP000476212"/>
    </source>
</evidence>
<feature type="non-terminal residue" evidence="3">
    <location>
        <position position="109"/>
    </location>
</feature>
<reference evidence="3 4" key="1">
    <citation type="submission" date="2019-11" db="EMBL/GenBank/DDBJ databases">
        <title>Growth characteristics of pneumococcus vary with the chemical composition of the capsule and with environmental conditions.</title>
        <authorList>
            <person name="Tothpal A."/>
            <person name="Desobry K."/>
            <person name="Joshi S."/>
            <person name="Wyllie A.L."/>
            <person name="Weinberger D.M."/>
        </authorList>
    </citation>
    <scope>NUCLEOTIDE SEQUENCE [LARGE SCALE GENOMIC DNA]</scope>
    <source>
        <strain evidence="4">pnumococcus15C</strain>
    </source>
</reference>
<keyword evidence="1 3" id="KW-0808">Transferase</keyword>
<name>A0A6G2DQB2_STREE</name>
<evidence type="ECO:0000313" key="3">
    <source>
        <dbReference type="EMBL" id="MTV91359.1"/>
    </source>
</evidence>
<dbReference type="PANTHER" id="PTHR43015:SF1">
    <property type="entry name" value="D-RIBITOL-5-PHOSPHATE CYTIDYLYLTRANSFERASE"/>
    <property type="match status" value="1"/>
</dbReference>
<dbReference type="RefSeq" id="WP_155474012.1">
    <property type="nucleotide sequence ID" value="NZ_WNIB01000434.1"/>
</dbReference>
<dbReference type="InterPro" id="IPR034683">
    <property type="entry name" value="IspD/TarI"/>
</dbReference>
<gene>
    <name evidence="3" type="ORF">GM544_13155</name>
</gene>
<dbReference type="Gene3D" id="3.90.550.10">
    <property type="entry name" value="Spore Coat Polysaccharide Biosynthesis Protein SpsA, Chain A"/>
    <property type="match status" value="1"/>
</dbReference>
<dbReference type="GO" id="GO:0070567">
    <property type="term" value="F:cytidylyltransferase activity"/>
    <property type="evidence" value="ECO:0007669"/>
    <property type="project" value="InterPro"/>
</dbReference>
<dbReference type="AlphaFoldDB" id="A0A6G2DQB2"/>
<organism evidence="3 4">
    <name type="scientific">Streptococcus pneumoniae</name>
    <dbReference type="NCBI Taxonomy" id="1313"/>
    <lineage>
        <taxon>Bacteria</taxon>
        <taxon>Bacillati</taxon>
        <taxon>Bacillota</taxon>
        <taxon>Bacilli</taxon>
        <taxon>Lactobacillales</taxon>
        <taxon>Streptococcaceae</taxon>
        <taxon>Streptococcus</taxon>
    </lineage>
</organism>
<dbReference type="Proteomes" id="UP000476212">
    <property type="component" value="Unassembled WGS sequence"/>
</dbReference>
<dbReference type="Pfam" id="PF01128">
    <property type="entry name" value="IspD"/>
    <property type="match status" value="1"/>
</dbReference>
<evidence type="ECO:0000256" key="2">
    <source>
        <dbReference type="ARBA" id="ARBA00022695"/>
    </source>
</evidence>
<keyword evidence="2" id="KW-0548">Nucleotidyltransferase</keyword>
<sequence>MNLAVIFAGGSGTRMNAKDRPKQFLLVHGKPIIVHTMELFENHPEIDGIIVVCIEDWIPYMEEMKYCYRLDKIAKIVPGGATGQLSIYNGLVAAEQLYGIEDNVVLIHD</sequence>
<proteinExistence type="predicted"/>
<dbReference type="SUPFAM" id="SSF53448">
    <property type="entry name" value="Nucleotide-diphospho-sugar transferases"/>
    <property type="match status" value="1"/>
</dbReference>
<dbReference type="GO" id="GO:0005829">
    <property type="term" value="C:cytosol"/>
    <property type="evidence" value="ECO:0007669"/>
    <property type="project" value="TreeGrafter"/>
</dbReference>
<dbReference type="PANTHER" id="PTHR43015">
    <property type="entry name" value="D-RIBITOL-5-PHOSPHATE CYTIDYLYLTRANSFERASE"/>
    <property type="match status" value="1"/>
</dbReference>
<protein>
    <submittedName>
        <fullName evidence="3">NTP transferase domain-containing protein</fullName>
    </submittedName>
</protein>